<dbReference type="InterPro" id="IPR010065">
    <property type="entry name" value="AA_ABC_transptr_permease_3TM"/>
</dbReference>
<dbReference type="NCBIfam" id="TIGR01726">
    <property type="entry name" value="HEQRo_perm_3TM"/>
    <property type="match status" value="1"/>
</dbReference>
<evidence type="ECO:0000256" key="1">
    <source>
        <dbReference type="ARBA" id="ARBA00004429"/>
    </source>
</evidence>
<evidence type="ECO:0000256" key="3">
    <source>
        <dbReference type="ARBA" id="ARBA00022448"/>
    </source>
</evidence>
<dbReference type="GO" id="GO:0006865">
    <property type="term" value="P:amino acid transport"/>
    <property type="evidence" value="ECO:0007669"/>
    <property type="project" value="UniProtKB-KW"/>
</dbReference>
<feature type="domain" description="ABC transmembrane type-1" evidence="10">
    <location>
        <begin position="65"/>
        <end position="351"/>
    </location>
</feature>
<feature type="transmembrane region" description="Helical" evidence="9">
    <location>
        <begin position="111"/>
        <end position="132"/>
    </location>
</feature>
<dbReference type="Pfam" id="PF00528">
    <property type="entry name" value="BPD_transp_1"/>
    <property type="match status" value="1"/>
</dbReference>
<evidence type="ECO:0000256" key="8">
    <source>
        <dbReference type="ARBA" id="ARBA00023136"/>
    </source>
</evidence>
<dbReference type="InterPro" id="IPR035906">
    <property type="entry name" value="MetI-like_sf"/>
</dbReference>
<dbReference type="InterPro" id="IPR043429">
    <property type="entry name" value="ArtM/GltK/GlnP/TcyL/YhdX-like"/>
</dbReference>
<keyword evidence="5 9" id="KW-0812">Transmembrane</keyword>
<keyword evidence="6" id="KW-0029">Amino-acid transport</keyword>
<dbReference type="EMBL" id="QNRH01000007">
    <property type="protein sequence ID" value="RBO92244.1"/>
    <property type="molecule type" value="Genomic_DNA"/>
</dbReference>
<reference evidence="11 12" key="1">
    <citation type="submission" date="2018-06" db="EMBL/GenBank/DDBJ databases">
        <title>Genomic Encyclopedia of Type Strains, Phase IV (KMG-IV): sequencing the most valuable type-strain genomes for metagenomic binning, comparative biology and taxonomic classification.</title>
        <authorList>
            <person name="Goeker M."/>
        </authorList>
    </citation>
    <scope>NUCLEOTIDE SEQUENCE [LARGE SCALE GENOMIC DNA]</scope>
    <source>
        <strain evidence="11 12">DSM 25619</strain>
    </source>
</reference>
<feature type="transmembrane region" description="Helical" evidence="9">
    <location>
        <begin position="270"/>
        <end position="288"/>
    </location>
</feature>
<keyword evidence="4" id="KW-1003">Cell membrane</keyword>
<comment type="similarity">
    <text evidence="2">Belongs to the binding-protein-dependent transport system permease family. HisMQ subfamily.</text>
</comment>
<dbReference type="AlphaFoldDB" id="A0A366DSK4"/>
<evidence type="ECO:0000256" key="6">
    <source>
        <dbReference type="ARBA" id="ARBA00022970"/>
    </source>
</evidence>
<evidence type="ECO:0000259" key="10">
    <source>
        <dbReference type="PROSITE" id="PS50928"/>
    </source>
</evidence>
<dbReference type="GO" id="GO:0022857">
    <property type="term" value="F:transmembrane transporter activity"/>
    <property type="evidence" value="ECO:0007669"/>
    <property type="project" value="InterPro"/>
</dbReference>
<evidence type="ECO:0000256" key="4">
    <source>
        <dbReference type="ARBA" id="ARBA00022475"/>
    </source>
</evidence>
<feature type="transmembrane region" description="Helical" evidence="9">
    <location>
        <begin position="57"/>
        <end position="90"/>
    </location>
</feature>
<feature type="transmembrane region" description="Helical" evidence="9">
    <location>
        <begin position="331"/>
        <end position="351"/>
    </location>
</feature>
<dbReference type="PANTHER" id="PTHR30614:SF37">
    <property type="entry name" value="AMINO-ACID ABC TRANSPORTER PERMEASE PROTEIN YHDX-RELATED"/>
    <property type="match status" value="1"/>
</dbReference>
<sequence length="363" mass="40088">MQLVVICIIAACLVLLAINLADNLEERSIRSGFGFLWHSAGFEISQTLIPFSPKDSYAAALLSGLFNTIIVAIIAIVLATLFGALIGIAALSRNPSVCIFARTYIEWVRNIPLLVQLYVWYAVFTQMMPSYQQAHKLLPHVYLDSTGLHFPVIQNMHSTGFISILIGIIAIYIYRFTQKRHENKRPISIQSVLLLTASFTFISWTIYSSSFNPPKLTNFGFKGGGVLLPEFLAMLLGLTIYNAAFIAEIFRAGVLSVPAGQREAGSALGLSYNIVILKIVIPQAMILIRPPLSNQYLNIVKNTSLAMAIGYPDLMSIANTIINQTGQAVEIIALTMGIYFALSLLITTFLNHRNKKILQNMGR</sequence>
<dbReference type="RefSeq" id="WP_374788415.1">
    <property type="nucleotide sequence ID" value="NZ_JBHEEG010000009.1"/>
</dbReference>
<dbReference type="PANTHER" id="PTHR30614">
    <property type="entry name" value="MEMBRANE COMPONENT OF AMINO ACID ABC TRANSPORTER"/>
    <property type="match status" value="1"/>
</dbReference>
<comment type="subcellular location">
    <subcellularLocation>
        <location evidence="1">Cell inner membrane</location>
        <topology evidence="1">Multi-pass membrane protein</topology>
    </subcellularLocation>
    <subcellularLocation>
        <location evidence="9">Cell membrane</location>
        <topology evidence="9">Multi-pass membrane protein</topology>
    </subcellularLocation>
</comment>
<evidence type="ECO:0000313" key="11">
    <source>
        <dbReference type="EMBL" id="RBO92244.1"/>
    </source>
</evidence>
<accession>A0A366DSK4</accession>
<name>A0A366DSK4_9HYPH</name>
<evidence type="ECO:0000256" key="5">
    <source>
        <dbReference type="ARBA" id="ARBA00022692"/>
    </source>
</evidence>
<dbReference type="Gene3D" id="1.10.3720.10">
    <property type="entry name" value="MetI-like"/>
    <property type="match status" value="2"/>
</dbReference>
<organism evidence="11 12">
    <name type="scientific">Pseudochrobactrum asaccharolyticum</name>
    <dbReference type="NCBI Taxonomy" id="354351"/>
    <lineage>
        <taxon>Bacteria</taxon>
        <taxon>Pseudomonadati</taxon>
        <taxon>Pseudomonadota</taxon>
        <taxon>Alphaproteobacteria</taxon>
        <taxon>Hyphomicrobiales</taxon>
        <taxon>Brucellaceae</taxon>
        <taxon>Pseudochrobactrum</taxon>
    </lineage>
</organism>
<keyword evidence="7 9" id="KW-1133">Transmembrane helix</keyword>
<comment type="caution">
    <text evidence="11">The sequence shown here is derived from an EMBL/GenBank/DDBJ whole genome shotgun (WGS) entry which is preliminary data.</text>
</comment>
<evidence type="ECO:0000256" key="2">
    <source>
        <dbReference type="ARBA" id="ARBA00010072"/>
    </source>
</evidence>
<keyword evidence="8 9" id="KW-0472">Membrane</keyword>
<dbReference type="Proteomes" id="UP000252893">
    <property type="component" value="Unassembled WGS sequence"/>
</dbReference>
<evidence type="ECO:0000256" key="9">
    <source>
        <dbReference type="RuleBase" id="RU363032"/>
    </source>
</evidence>
<keyword evidence="12" id="KW-1185">Reference proteome</keyword>
<evidence type="ECO:0000313" key="12">
    <source>
        <dbReference type="Proteomes" id="UP000252893"/>
    </source>
</evidence>
<feature type="transmembrane region" description="Helical" evidence="9">
    <location>
        <begin position="152"/>
        <end position="174"/>
    </location>
</feature>
<proteinExistence type="inferred from homology"/>
<feature type="transmembrane region" description="Helical" evidence="9">
    <location>
        <begin position="227"/>
        <end position="250"/>
    </location>
</feature>
<gene>
    <name evidence="11" type="ORF">DFR47_107143</name>
</gene>
<evidence type="ECO:0000256" key="7">
    <source>
        <dbReference type="ARBA" id="ARBA00022989"/>
    </source>
</evidence>
<protein>
    <submittedName>
        <fullName evidence="11">General L-amino acid transport system permease protein</fullName>
    </submittedName>
</protein>
<dbReference type="GO" id="GO:0043190">
    <property type="term" value="C:ATP-binding cassette (ABC) transporter complex"/>
    <property type="evidence" value="ECO:0007669"/>
    <property type="project" value="InterPro"/>
</dbReference>
<keyword evidence="3 9" id="KW-0813">Transport</keyword>
<dbReference type="PROSITE" id="PS50928">
    <property type="entry name" value="ABC_TM1"/>
    <property type="match status" value="1"/>
</dbReference>
<dbReference type="InterPro" id="IPR000515">
    <property type="entry name" value="MetI-like"/>
</dbReference>
<dbReference type="CDD" id="cd06261">
    <property type="entry name" value="TM_PBP2"/>
    <property type="match status" value="1"/>
</dbReference>
<dbReference type="SUPFAM" id="SSF161098">
    <property type="entry name" value="MetI-like"/>
    <property type="match status" value="1"/>
</dbReference>
<feature type="transmembrane region" description="Helical" evidence="9">
    <location>
        <begin position="186"/>
        <end position="207"/>
    </location>
</feature>